<evidence type="ECO:0000313" key="2">
    <source>
        <dbReference type="Proteomes" id="UP000887013"/>
    </source>
</evidence>
<dbReference type="Proteomes" id="UP000887013">
    <property type="component" value="Unassembled WGS sequence"/>
</dbReference>
<dbReference type="EMBL" id="BMAW01074320">
    <property type="protein sequence ID" value="GFT91601.1"/>
    <property type="molecule type" value="Genomic_DNA"/>
</dbReference>
<protein>
    <submittedName>
        <fullName evidence="1">Uncharacterized protein</fullName>
    </submittedName>
</protein>
<sequence>INFTNAGLFKEYKSPSEVQQINSIDAGLFEEPNGESEVQQINSINGLLKNSKDHPKFNN</sequence>
<organism evidence="1 2">
    <name type="scientific">Nephila pilipes</name>
    <name type="common">Giant wood spider</name>
    <name type="synonym">Nephila maculata</name>
    <dbReference type="NCBI Taxonomy" id="299642"/>
    <lineage>
        <taxon>Eukaryota</taxon>
        <taxon>Metazoa</taxon>
        <taxon>Ecdysozoa</taxon>
        <taxon>Arthropoda</taxon>
        <taxon>Chelicerata</taxon>
        <taxon>Arachnida</taxon>
        <taxon>Araneae</taxon>
        <taxon>Araneomorphae</taxon>
        <taxon>Entelegynae</taxon>
        <taxon>Araneoidea</taxon>
        <taxon>Nephilidae</taxon>
        <taxon>Nephila</taxon>
    </lineage>
</organism>
<reference evidence="1" key="1">
    <citation type="submission" date="2020-08" db="EMBL/GenBank/DDBJ databases">
        <title>Multicomponent nature underlies the extraordinary mechanical properties of spider dragline silk.</title>
        <authorList>
            <person name="Kono N."/>
            <person name="Nakamura H."/>
            <person name="Mori M."/>
            <person name="Yoshida Y."/>
            <person name="Ohtoshi R."/>
            <person name="Malay A.D."/>
            <person name="Moran D.A.P."/>
            <person name="Tomita M."/>
            <person name="Numata K."/>
            <person name="Arakawa K."/>
        </authorList>
    </citation>
    <scope>NUCLEOTIDE SEQUENCE</scope>
</reference>
<proteinExistence type="predicted"/>
<dbReference type="AlphaFoldDB" id="A0A8X6Q1I7"/>
<name>A0A8X6Q1I7_NEPPI</name>
<evidence type="ECO:0000313" key="1">
    <source>
        <dbReference type="EMBL" id="GFT91601.1"/>
    </source>
</evidence>
<accession>A0A8X6Q1I7</accession>
<feature type="non-terminal residue" evidence="1">
    <location>
        <position position="1"/>
    </location>
</feature>
<keyword evidence="2" id="KW-1185">Reference proteome</keyword>
<gene>
    <name evidence="1" type="ORF">NPIL_430613</name>
</gene>
<comment type="caution">
    <text evidence="1">The sequence shown here is derived from an EMBL/GenBank/DDBJ whole genome shotgun (WGS) entry which is preliminary data.</text>
</comment>